<dbReference type="SMART" id="SM00316">
    <property type="entry name" value="S1"/>
    <property type="match status" value="1"/>
</dbReference>
<dbReference type="Pfam" id="PF00575">
    <property type="entry name" value="S1"/>
    <property type="match status" value="1"/>
</dbReference>
<keyword evidence="6 8" id="KW-0460">Magnesium</keyword>
<reference evidence="11 12" key="1">
    <citation type="journal article" date="2015" name="Nature">
        <title>rRNA introns, odd ribosomes, and small enigmatic genomes across a large radiation of phyla.</title>
        <authorList>
            <person name="Brown C.T."/>
            <person name="Hug L.A."/>
            <person name="Thomas B.C."/>
            <person name="Sharon I."/>
            <person name="Castelle C.J."/>
            <person name="Singh A."/>
            <person name="Wilkins M.J."/>
            <person name="Williams K.H."/>
            <person name="Banfield J.F."/>
        </authorList>
    </citation>
    <scope>NUCLEOTIDE SEQUENCE [LARGE SCALE GENOMIC DNA]</scope>
</reference>
<dbReference type="HAMAP" id="MF_01595">
    <property type="entry name" value="PNPase"/>
    <property type="match status" value="1"/>
</dbReference>
<dbReference type="Pfam" id="PF03726">
    <property type="entry name" value="PNPase"/>
    <property type="match status" value="1"/>
</dbReference>
<dbReference type="InterPro" id="IPR012340">
    <property type="entry name" value="NA-bd_OB-fold"/>
</dbReference>
<evidence type="ECO:0000313" key="12">
    <source>
        <dbReference type="Proteomes" id="UP000034581"/>
    </source>
</evidence>
<evidence type="ECO:0000313" key="11">
    <source>
        <dbReference type="EMBL" id="KKP69267.1"/>
    </source>
</evidence>
<keyword evidence="2 8" id="KW-0963">Cytoplasm</keyword>
<evidence type="ECO:0000256" key="9">
    <source>
        <dbReference type="SAM" id="MobiDB-lite"/>
    </source>
</evidence>
<dbReference type="Pfam" id="PF01138">
    <property type="entry name" value="RNase_PH"/>
    <property type="match status" value="2"/>
</dbReference>
<name>A0A0G0EPP8_UNCC3</name>
<comment type="function">
    <text evidence="8">Involved in mRNA degradation. Catalyzes the phosphorolysis of single-stranded polyribonucleotides processively in the 3'- to 5'-direction.</text>
</comment>
<dbReference type="GO" id="GO:0004654">
    <property type="term" value="F:polyribonucleotide nucleotidyltransferase activity"/>
    <property type="evidence" value="ECO:0007669"/>
    <property type="project" value="UniProtKB-UniRule"/>
</dbReference>
<dbReference type="InterPro" id="IPR012162">
    <property type="entry name" value="PNPase"/>
</dbReference>
<feature type="binding site" evidence="8">
    <location>
        <position position="483"/>
    </location>
    <ligand>
        <name>Mg(2+)</name>
        <dbReference type="ChEBI" id="CHEBI:18420"/>
    </ligand>
</feature>
<dbReference type="GO" id="GO:0003723">
    <property type="term" value="F:RNA binding"/>
    <property type="evidence" value="ECO:0007669"/>
    <property type="project" value="UniProtKB-UniRule"/>
</dbReference>
<evidence type="ECO:0000256" key="4">
    <source>
        <dbReference type="ARBA" id="ARBA00022695"/>
    </source>
</evidence>
<evidence type="ECO:0000256" key="8">
    <source>
        <dbReference type="HAMAP-Rule" id="MF_01595"/>
    </source>
</evidence>
<dbReference type="InterPro" id="IPR036345">
    <property type="entry name" value="ExoRNase_PH_dom2_sf"/>
</dbReference>
<dbReference type="InterPro" id="IPR036456">
    <property type="entry name" value="PNPase_PH_RNA-bd_sf"/>
</dbReference>
<protein>
    <recommendedName>
        <fullName evidence="8">Polyribonucleotide nucleotidyltransferase</fullName>
        <ecNumber evidence="8">2.7.7.8</ecNumber>
    </recommendedName>
    <alternativeName>
        <fullName evidence="8">Polynucleotide phosphorylase</fullName>
        <shortName evidence="8">PNPase</shortName>
    </alternativeName>
</protein>
<dbReference type="Gene3D" id="2.40.50.140">
    <property type="entry name" value="Nucleic acid-binding proteins"/>
    <property type="match status" value="1"/>
</dbReference>
<proteinExistence type="inferred from homology"/>
<evidence type="ECO:0000256" key="3">
    <source>
        <dbReference type="ARBA" id="ARBA00022679"/>
    </source>
</evidence>
<dbReference type="InterPro" id="IPR015847">
    <property type="entry name" value="ExoRNase_PH_dom2"/>
</dbReference>
<dbReference type="InterPro" id="IPR015848">
    <property type="entry name" value="PNPase_PH_RNA-bd_bac/org-type"/>
</dbReference>
<dbReference type="InterPro" id="IPR027408">
    <property type="entry name" value="PNPase/RNase_PH_dom_sf"/>
</dbReference>
<comment type="catalytic activity">
    <reaction evidence="8">
        <text>RNA(n+1) + phosphate = RNA(n) + a ribonucleoside 5'-diphosphate</text>
        <dbReference type="Rhea" id="RHEA:22096"/>
        <dbReference type="Rhea" id="RHEA-COMP:14527"/>
        <dbReference type="Rhea" id="RHEA-COMP:17342"/>
        <dbReference type="ChEBI" id="CHEBI:43474"/>
        <dbReference type="ChEBI" id="CHEBI:57930"/>
        <dbReference type="ChEBI" id="CHEBI:140395"/>
        <dbReference type="EC" id="2.7.7.8"/>
    </reaction>
</comment>
<dbReference type="InterPro" id="IPR001247">
    <property type="entry name" value="ExoRNase_PH_dom1"/>
</dbReference>
<dbReference type="InterPro" id="IPR004087">
    <property type="entry name" value="KH_dom"/>
</dbReference>
<dbReference type="InterPro" id="IPR003029">
    <property type="entry name" value="S1_domain"/>
</dbReference>
<dbReference type="PANTHER" id="PTHR11252">
    <property type="entry name" value="POLYRIBONUCLEOTIDE NUCLEOTIDYLTRANSFERASE"/>
    <property type="match status" value="1"/>
</dbReference>
<evidence type="ECO:0000256" key="6">
    <source>
        <dbReference type="ARBA" id="ARBA00022842"/>
    </source>
</evidence>
<dbReference type="FunFam" id="3.30.230.70:FF:000002">
    <property type="entry name" value="Polyribonucleotide nucleotidyltransferase"/>
    <property type="match status" value="1"/>
</dbReference>
<dbReference type="GO" id="GO:0005829">
    <property type="term" value="C:cytosol"/>
    <property type="evidence" value="ECO:0007669"/>
    <property type="project" value="UniProtKB-ARBA"/>
</dbReference>
<dbReference type="Pfam" id="PF00013">
    <property type="entry name" value="KH_1"/>
    <property type="match status" value="1"/>
</dbReference>
<dbReference type="CDD" id="cd04472">
    <property type="entry name" value="S1_PNPase"/>
    <property type="match status" value="1"/>
</dbReference>
<dbReference type="CDD" id="cd11363">
    <property type="entry name" value="RNase_PH_PNPase_1"/>
    <property type="match status" value="1"/>
</dbReference>
<evidence type="ECO:0000256" key="2">
    <source>
        <dbReference type="ARBA" id="ARBA00022490"/>
    </source>
</evidence>
<dbReference type="SUPFAM" id="SSF54211">
    <property type="entry name" value="Ribosomal protein S5 domain 2-like"/>
    <property type="match status" value="2"/>
</dbReference>
<dbReference type="SMART" id="SM00322">
    <property type="entry name" value="KH"/>
    <property type="match status" value="1"/>
</dbReference>
<dbReference type="PIRSF" id="PIRSF005499">
    <property type="entry name" value="PNPase"/>
    <property type="match status" value="1"/>
</dbReference>
<dbReference type="CDD" id="cd11364">
    <property type="entry name" value="RNase_PH_PNPase_2"/>
    <property type="match status" value="1"/>
</dbReference>
<dbReference type="Proteomes" id="UP000034581">
    <property type="component" value="Unassembled WGS sequence"/>
</dbReference>
<dbReference type="SUPFAM" id="SSF55666">
    <property type="entry name" value="Ribonuclease PH domain 2-like"/>
    <property type="match status" value="2"/>
</dbReference>
<dbReference type="GO" id="GO:0006396">
    <property type="term" value="P:RNA processing"/>
    <property type="evidence" value="ECO:0007669"/>
    <property type="project" value="InterPro"/>
</dbReference>
<dbReference type="GO" id="GO:0006402">
    <property type="term" value="P:mRNA catabolic process"/>
    <property type="evidence" value="ECO:0007669"/>
    <property type="project" value="UniProtKB-UniRule"/>
</dbReference>
<dbReference type="InterPro" id="IPR036612">
    <property type="entry name" value="KH_dom_type_1_sf"/>
</dbReference>
<dbReference type="InterPro" id="IPR020568">
    <property type="entry name" value="Ribosomal_Su5_D2-typ_SF"/>
</dbReference>
<feature type="domain" description="S1 motif" evidence="10">
    <location>
        <begin position="619"/>
        <end position="687"/>
    </location>
</feature>
<dbReference type="NCBIfam" id="NF008805">
    <property type="entry name" value="PRK11824.1"/>
    <property type="match status" value="1"/>
</dbReference>
<dbReference type="PROSITE" id="PS50126">
    <property type="entry name" value="S1"/>
    <property type="match status" value="1"/>
</dbReference>
<dbReference type="FunFam" id="3.30.1370.10:FF:000001">
    <property type="entry name" value="Polyribonucleotide nucleotidyltransferase"/>
    <property type="match status" value="1"/>
</dbReference>
<keyword evidence="3 8" id="KW-0808">Transferase</keyword>
<dbReference type="PROSITE" id="PS50084">
    <property type="entry name" value="KH_TYPE_1"/>
    <property type="match status" value="1"/>
</dbReference>
<evidence type="ECO:0000259" key="10">
    <source>
        <dbReference type="PROSITE" id="PS50126"/>
    </source>
</evidence>
<dbReference type="SUPFAM" id="SSF50249">
    <property type="entry name" value="Nucleic acid-binding proteins"/>
    <property type="match status" value="1"/>
</dbReference>
<dbReference type="Gene3D" id="3.30.1370.10">
    <property type="entry name" value="K Homology domain, type 1"/>
    <property type="match status" value="1"/>
</dbReference>
<evidence type="ECO:0000256" key="5">
    <source>
        <dbReference type="ARBA" id="ARBA00022723"/>
    </source>
</evidence>
<accession>A0A0G0EPP8</accession>
<dbReference type="STRING" id="1618350.UR67_C0008G0023"/>
<sequence length="721" mass="79724">MAEKIIKELEFAGKPLIIETGLLAPQANCAVKVQYGETVVLVTAVAGSVREDLGYFPLSVEYEEKYYAGGRISSSRFIKRETRPQDEAILKGRLIDRSIRPLFPKDYKNETQVIVTVLSVDKENDPDIVGLIGASAVLSLSNIPWKGPIAGVRVGKTETGYVLNPVNGDLEKSTLDLVVSGSKENILMIEAGAKEVKEEELIEALKLAQTENSKVITALEEFVKESGQEKMTYAVEELNTDVKKSILDFIKESAKDELLSKDRVERESASGEFLEKIYLQFEGKLPKEDMKEIFEEEMKRMIRENIVEKDLRPDGRGLEEVRPLTIQVGILPRTHGSGLFQRGLTQVLSLVTLGSTSLQQLIENMEGEEKKRYMHHYNFPPYSVGEVNRLGPPPRRSIGHGALAEKSLIPVIPDKELFPYTIRVVSECLSSAGSTSMGSVCGSTIALMDAGVPLKKPVAGVAMGVVFKDDKYKVLTDIQALEDFYGDMDFKVAGTVDGITAIQLDVKTLKLTIDILAEALMQAKRGRLFIMEKMLAVIDKPRATLSKYAPKVEVIKIDPKKIGEVIGPGGKVINKIIEETLTEIDIEEDGSVNVSGETVEGIKKAIAMIEGIVKEIMPGEIYTGKVVKIMDFGAIVELLPKKSGMVHISQITDHHLDKVEDALSLGQEVTVKVREIDNMGRVNLTMRLTDANNGSNDDRGPRSHGGQKRDNFRRPDFRKRN</sequence>
<keyword evidence="5 8" id="KW-0479">Metal-binding</keyword>
<feature type="compositionally biased region" description="Basic and acidic residues" evidence="9">
    <location>
        <begin position="696"/>
        <end position="715"/>
    </location>
</feature>
<dbReference type="CDD" id="cd02393">
    <property type="entry name" value="KH-I_PNPase"/>
    <property type="match status" value="1"/>
</dbReference>
<feature type="region of interest" description="Disordered" evidence="9">
    <location>
        <begin position="688"/>
        <end position="721"/>
    </location>
</feature>
<dbReference type="AlphaFoldDB" id="A0A0G0EPP8"/>
<dbReference type="GO" id="GO:0000287">
    <property type="term" value="F:magnesium ion binding"/>
    <property type="evidence" value="ECO:0007669"/>
    <property type="project" value="UniProtKB-UniRule"/>
</dbReference>
<dbReference type="Gene3D" id="3.30.230.70">
    <property type="entry name" value="GHMP Kinase, N-terminal domain"/>
    <property type="match status" value="2"/>
</dbReference>
<dbReference type="FunFam" id="3.30.230.70:FF:000001">
    <property type="entry name" value="Polyribonucleotide nucleotidyltransferase"/>
    <property type="match status" value="1"/>
</dbReference>
<dbReference type="PATRIC" id="fig|1618350.3.peg.1015"/>
<evidence type="ECO:0000256" key="7">
    <source>
        <dbReference type="ARBA" id="ARBA00022884"/>
    </source>
</evidence>
<dbReference type="SUPFAM" id="SSF54791">
    <property type="entry name" value="Eukaryotic type KH-domain (KH-domain type I)"/>
    <property type="match status" value="1"/>
</dbReference>
<dbReference type="NCBIfam" id="TIGR03591">
    <property type="entry name" value="polynuc_phos"/>
    <property type="match status" value="1"/>
</dbReference>
<dbReference type="GO" id="GO:0000175">
    <property type="term" value="F:3'-5'-RNA exonuclease activity"/>
    <property type="evidence" value="ECO:0007669"/>
    <property type="project" value="TreeGrafter"/>
</dbReference>
<organism evidence="11 12">
    <name type="scientific">candidate division CPR3 bacterium GW2011_GWF2_35_18</name>
    <dbReference type="NCBI Taxonomy" id="1618350"/>
    <lineage>
        <taxon>Bacteria</taxon>
        <taxon>Bacteria division CPR3</taxon>
    </lineage>
</organism>
<dbReference type="PANTHER" id="PTHR11252:SF0">
    <property type="entry name" value="POLYRIBONUCLEOTIDE NUCLEOTIDYLTRANSFERASE 1, MITOCHONDRIAL"/>
    <property type="match status" value="1"/>
</dbReference>
<dbReference type="Pfam" id="PF03725">
    <property type="entry name" value="RNase_PH_C"/>
    <property type="match status" value="1"/>
</dbReference>
<dbReference type="EMBL" id="LBQB01000008">
    <property type="protein sequence ID" value="KKP69267.1"/>
    <property type="molecule type" value="Genomic_DNA"/>
</dbReference>
<keyword evidence="4 8" id="KW-0548">Nucleotidyltransferase</keyword>
<gene>
    <name evidence="8" type="primary">pnp</name>
    <name evidence="11" type="ORF">UR67_C0008G0023</name>
</gene>
<comment type="cofactor">
    <cofactor evidence="8">
        <name>Mg(2+)</name>
        <dbReference type="ChEBI" id="CHEBI:18420"/>
    </cofactor>
</comment>
<dbReference type="SUPFAM" id="SSF46915">
    <property type="entry name" value="Polynucleotide phosphorylase/guanosine pentaphosphate synthase (PNPase/GPSI), domain 3"/>
    <property type="match status" value="1"/>
</dbReference>
<feature type="binding site" evidence="8">
    <location>
        <position position="489"/>
    </location>
    <ligand>
        <name>Mg(2+)</name>
        <dbReference type="ChEBI" id="CHEBI:18420"/>
    </ligand>
</feature>
<keyword evidence="7 8" id="KW-0694">RNA-binding</keyword>
<comment type="similarity">
    <text evidence="1 8">Belongs to the polyribonucleotide nucleotidyltransferase family.</text>
</comment>
<dbReference type="InterPro" id="IPR004088">
    <property type="entry name" value="KH_dom_type_1"/>
</dbReference>
<comment type="caution">
    <text evidence="11">The sequence shown here is derived from an EMBL/GenBank/DDBJ whole genome shotgun (WGS) entry which is preliminary data.</text>
</comment>
<comment type="subcellular location">
    <subcellularLocation>
        <location evidence="8">Cytoplasm</location>
    </subcellularLocation>
</comment>
<evidence type="ECO:0000256" key="1">
    <source>
        <dbReference type="ARBA" id="ARBA00007404"/>
    </source>
</evidence>
<dbReference type="EC" id="2.7.7.8" evidence="8"/>